<evidence type="ECO:0000256" key="4">
    <source>
        <dbReference type="SAM" id="MobiDB-lite"/>
    </source>
</evidence>
<evidence type="ECO:0000256" key="1">
    <source>
        <dbReference type="ARBA" id="ARBA00022692"/>
    </source>
</evidence>
<dbReference type="Gene3D" id="1.20.1250.20">
    <property type="entry name" value="MFS general substrate transporter like domains"/>
    <property type="match status" value="2"/>
</dbReference>
<dbReference type="InterPro" id="IPR011701">
    <property type="entry name" value="MFS"/>
</dbReference>
<dbReference type="OrthoDB" id="9810614at2"/>
<dbReference type="Proteomes" id="UP000051295">
    <property type="component" value="Unassembled WGS sequence"/>
</dbReference>
<evidence type="ECO:0000256" key="2">
    <source>
        <dbReference type="ARBA" id="ARBA00022989"/>
    </source>
</evidence>
<keyword evidence="3 5" id="KW-0472">Membrane</keyword>
<feature type="transmembrane region" description="Helical" evidence="5">
    <location>
        <begin position="172"/>
        <end position="193"/>
    </location>
</feature>
<dbReference type="PANTHER" id="PTHR23521:SF3">
    <property type="entry name" value="MFS TRANSPORTER"/>
    <property type="match status" value="1"/>
</dbReference>
<protein>
    <recommendedName>
        <fullName evidence="6">Major facilitator superfamily (MFS) profile domain-containing protein</fullName>
    </recommendedName>
</protein>
<proteinExistence type="predicted"/>
<feature type="region of interest" description="Disordered" evidence="4">
    <location>
        <begin position="401"/>
        <end position="427"/>
    </location>
</feature>
<sequence>MTKTRDVTEAKRPWPSPYVQVGGLVAGMALIALGNGLMATYVPVRLDQAGLGQRNVGLVVTAYAAGMLLGCLLSGHMVRRSGHVRAFTSLAAIGTISALLLALDVGLYSWGGLRVLGGFCTTGMFMVAQSWLNAVTISNWRGRVMALFYISYTLGLAGGALLMRVVDIEGTAALMLLAGLYAAAIIPVGLTRLQQPAPPERIAVRPIAVYRISPVGLVGAFVSGGLGMTMMGVGPMYGTEIGLEAGDIALLIAALQGGNMVIQWPLGWLSDRMDRRRVILGAGLGVSAVSVAIAGGGAALSGDGFWALLVLFAIWGGLAESLYTISTAHTNDHTDPADHVMVSSTILIMWASGATIGPAVATAALEFAGTSGLWAFFLAEASFFAAFVLWRLAQRGRPDAESQESFQSWPASAPPIPEWNPNAPETE</sequence>
<name>A0A0T5NQR8_9RHOB</name>
<feature type="transmembrane region" description="Helical" evidence="5">
    <location>
        <begin position="305"/>
        <end position="325"/>
    </location>
</feature>
<evidence type="ECO:0000259" key="6">
    <source>
        <dbReference type="PROSITE" id="PS50850"/>
    </source>
</evidence>
<feature type="transmembrane region" description="Helical" evidence="5">
    <location>
        <begin position="278"/>
        <end position="299"/>
    </location>
</feature>
<evidence type="ECO:0000313" key="7">
    <source>
        <dbReference type="EMBL" id="KRS11185.1"/>
    </source>
</evidence>
<feature type="transmembrane region" description="Helical" evidence="5">
    <location>
        <begin position="371"/>
        <end position="390"/>
    </location>
</feature>
<comment type="caution">
    <text evidence="7">The sequence shown here is derived from an EMBL/GenBank/DDBJ whole genome shotgun (WGS) entry which is preliminary data.</text>
</comment>
<feature type="transmembrane region" description="Helical" evidence="5">
    <location>
        <begin position="346"/>
        <end position="365"/>
    </location>
</feature>
<dbReference type="PROSITE" id="PS50850">
    <property type="entry name" value="MFS"/>
    <property type="match status" value="1"/>
</dbReference>
<keyword evidence="1 5" id="KW-0812">Transmembrane</keyword>
<organism evidence="7 8">
    <name type="scientific">Roseovarius atlanticus</name>
    <dbReference type="NCBI Taxonomy" id="1641875"/>
    <lineage>
        <taxon>Bacteria</taxon>
        <taxon>Pseudomonadati</taxon>
        <taxon>Pseudomonadota</taxon>
        <taxon>Alphaproteobacteria</taxon>
        <taxon>Rhodobacterales</taxon>
        <taxon>Roseobacteraceae</taxon>
        <taxon>Roseovarius</taxon>
    </lineage>
</organism>
<feature type="transmembrane region" description="Helical" evidence="5">
    <location>
        <begin position="146"/>
        <end position="166"/>
    </location>
</feature>
<dbReference type="InterPro" id="IPR020846">
    <property type="entry name" value="MFS_dom"/>
</dbReference>
<dbReference type="PATRIC" id="fig|1641875.4.peg.1998"/>
<feature type="domain" description="Major facilitator superfamily (MFS) profile" evidence="6">
    <location>
        <begin position="20"/>
        <end position="397"/>
    </location>
</feature>
<dbReference type="AlphaFoldDB" id="A0A0T5NQR8"/>
<feature type="transmembrane region" description="Helical" evidence="5">
    <location>
        <begin position="214"/>
        <end position="236"/>
    </location>
</feature>
<dbReference type="InterPro" id="IPR047200">
    <property type="entry name" value="MFS_YcaD-like"/>
</dbReference>
<keyword evidence="8" id="KW-1185">Reference proteome</keyword>
<evidence type="ECO:0000313" key="8">
    <source>
        <dbReference type="Proteomes" id="UP000051295"/>
    </source>
</evidence>
<feature type="transmembrane region" description="Helical" evidence="5">
    <location>
        <begin position="56"/>
        <end position="75"/>
    </location>
</feature>
<dbReference type="Pfam" id="PF07690">
    <property type="entry name" value="MFS_1"/>
    <property type="match status" value="2"/>
</dbReference>
<feature type="transmembrane region" description="Helical" evidence="5">
    <location>
        <begin position="87"/>
        <end position="110"/>
    </location>
</feature>
<dbReference type="InterPro" id="IPR036259">
    <property type="entry name" value="MFS_trans_sf"/>
</dbReference>
<gene>
    <name evidence="7" type="ORF">XM53_17485</name>
</gene>
<dbReference type="SUPFAM" id="SSF103473">
    <property type="entry name" value="MFS general substrate transporter"/>
    <property type="match status" value="1"/>
</dbReference>
<accession>A0A0T5NQR8</accession>
<reference evidence="7 8" key="1">
    <citation type="submission" date="2015-04" db="EMBL/GenBank/DDBJ databases">
        <title>The draft genome sequence of Roseovarius sp.R12b.</title>
        <authorList>
            <person name="Li G."/>
            <person name="Lai Q."/>
            <person name="Shao Z."/>
            <person name="Yan P."/>
        </authorList>
    </citation>
    <scope>NUCLEOTIDE SEQUENCE [LARGE SCALE GENOMIC DNA]</scope>
    <source>
        <strain evidence="7 8">R12B</strain>
    </source>
</reference>
<evidence type="ECO:0000256" key="3">
    <source>
        <dbReference type="ARBA" id="ARBA00023136"/>
    </source>
</evidence>
<feature type="transmembrane region" description="Helical" evidence="5">
    <location>
        <begin position="21"/>
        <end position="44"/>
    </location>
</feature>
<dbReference type="GO" id="GO:0005886">
    <property type="term" value="C:plasma membrane"/>
    <property type="evidence" value="ECO:0007669"/>
    <property type="project" value="TreeGrafter"/>
</dbReference>
<dbReference type="CDD" id="cd17477">
    <property type="entry name" value="MFS_YcaD_like"/>
    <property type="match status" value="1"/>
</dbReference>
<dbReference type="GO" id="GO:0022857">
    <property type="term" value="F:transmembrane transporter activity"/>
    <property type="evidence" value="ECO:0007669"/>
    <property type="project" value="InterPro"/>
</dbReference>
<dbReference type="PANTHER" id="PTHR23521">
    <property type="entry name" value="TRANSPORTER MFS SUPERFAMILY"/>
    <property type="match status" value="1"/>
</dbReference>
<feature type="transmembrane region" description="Helical" evidence="5">
    <location>
        <begin position="116"/>
        <end position="134"/>
    </location>
</feature>
<evidence type="ECO:0000256" key="5">
    <source>
        <dbReference type="SAM" id="Phobius"/>
    </source>
</evidence>
<dbReference type="EMBL" id="LAXJ01000021">
    <property type="protein sequence ID" value="KRS11185.1"/>
    <property type="molecule type" value="Genomic_DNA"/>
</dbReference>
<feature type="transmembrane region" description="Helical" evidence="5">
    <location>
        <begin position="248"/>
        <end position="266"/>
    </location>
</feature>
<keyword evidence="2 5" id="KW-1133">Transmembrane helix</keyword>
<dbReference type="RefSeq" id="WP_144435589.1">
    <property type="nucleotide sequence ID" value="NZ_LAXJ01000021.1"/>
</dbReference>